<dbReference type="PANTHER" id="PTHR46766:SF1">
    <property type="entry name" value="GLUTAMINE-RICH PROTEIN 2"/>
    <property type="match status" value="1"/>
</dbReference>
<dbReference type="OrthoDB" id="4730605at2"/>
<feature type="domain" description="PPE" evidence="3">
    <location>
        <begin position="2"/>
        <end position="165"/>
    </location>
</feature>
<evidence type="ECO:0000256" key="1">
    <source>
        <dbReference type="ARBA" id="ARBA00010652"/>
    </source>
</evidence>
<feature type="domain" description="PPE family C-terminal" evidence="4">
    <location>
        <begin position="302"/>
        <end position="380"/>
    </location>
</feature>
<dbReference type="PANTHER" id="PTHR46766">
    <property type="entry name" value="GLUTAMINE-RICH PROTEIN 2"/>
    <property type="match status" value="1"/>
</dbReference>
<gene>
    <name evidence="5" type="ORF">AWB95_15780</name>
    <name evidence="6" type="ORF">CQY23_11020</name>
</gene>
<feature type="region of interest" description="Disordered" evidence="2">
    <location>
        <begin position="365"/>
        <end position="385"/>
    </location>
</feature>
<dbReference type="FunFam" id="1.20.1260.20:FF:000001">
    <property type="entry name" value="PPE family protein PPE41"/>
    <property type="match status" value="1"/>
</dbReference>
<protein>
    <submittedName>
        <fullName evidence="6">PPE family protein</fullName>
    </submittedName>
</protein>
<dbReference type="Pfam" id="PF12484">
    <property type="entry name" value="PPE-SVP"/>
    <property type="match status" value="1"/>
</dbReference>
<evidence type="ECO:0000256" key="2">
    <source>
        <dbReference type="SAM" id="MobiDB-lite"/>
    </source>
</evidence>
<proteinExistence type="inferred from homology"/>
<dbReference type="RefSeq" id="WP_062541038.1">
    <property type="nucleotide sequence ID" value="NZ_BBUN01000313.1"/>
</dbReference>
<dbReference type="InterPro" id="IPR038332">
    <property type="entry name" value="PPE_sf"/>
</dbReference>
<evidence type="ECO:0000259" key="4">
    <source>
        <dbReference type="Pfam" id="PF12484"/>
    </source>
</evidence>
<comment type="caution">
    <text evidence="5">The sequence shown here is derived from an EMBL/GenBank/DDBJ whole genome shotgun (WGS) entry which is preliminary data.</text>
</comment>
<dbReference type="Pfam" id="PF00823">
    <property type="entry name" value="PPE"/>
    <property type="match status" value="1"/>
</dbReference>
<dbReference type="SUPFAM" id="SSF140459">
    <property type="entry name" value="PE/PPE dimer-like"/>
    <property type="match status" value="1"/>
</dbReference>
<dbReference type="Proteomes" id="UP000193907">
    <property type="component" value="Unassembled WGS sequence"/>
</dbReference>
<dbReference type="STRING" id="28045.AWB95_15780"/>
<reference evidence="6 8" key="2">
    <citation type="journal article" date="2017" name="Infect. Genet. Evol.">
        <title>The new phylogeny of the genus Mycobacterium: The old and the news.</title>
        <authorList>
            <person name="Tortoli E."/>
            <person name="Fedrizzi T."/>
            <person name="Meehan C.J."/>
            <person name="Trovato A."/>
            <person name="Grottola A."/>
            <person name="Giacobazzi E."/>
            <person name="Serpini G.F."/>
            <person name="Tagliazucchi S."/>
            <person name="Fabio A."/>
            <person name="Bettua C."/>
            <person name="Bertorelli R."/>
            <person name="Frascaro F."/>
            <person name="De Sanctis V."/>
            <person name="Pecorari M."/>
            <person name="Jousson O."/>
            <person name="Segata N."/>
            <person name="Cirillo D.M."/>
        </authorList>
    </citation>
    <scope>NUCLEOTIDE SEQUENCE [LARGE SCALE GENOMIC DNA]</scope>
    <source>
        <strain evidence="6 8">NCTC 12882</strain>
    </source>
</reference>
<reference evidence="5 7" key="1">
    <citation type="submission" date="2016-01" db="EMBL/GenBank/DDBJ databases">
        <title>The new phylogeny of the genus Mycobacterium.</title>
        <authorList>
            <person name="Tarcisio F."/>
            <person name="Conor M."/>
            <person name="Antonella G."/>
            <person name="Elisabetta G."/>
            <person name="Giulia F.S."/>
            <person name="Sara T."/>
            <person name="Anna F."/>
            <person name="Clotilde B."/>
            <person name="Roberto B."/>
            <person name="Veronica D.S."/>
            <person name="Fabio R."/>
            <person name="Monica P."/>
            <person name="Olivier J."/>
            <person name="Enrico T."/>
            <person name="Nicola S."/>
        </authorList>
    </citation>
    <scope>NUCLEOTIDE SEQUENCE [LARGE SCALE GENOMIC DNA]</scope>
    <source>
        <strain evidence="5 7">DSM 44243</strain>
    </source>
</reference>
<dbReference type="GO" id="GO:0052572">
    <property type="term" value="P:response to host immune response"/>
    <property type="evidence" value="ECO:0007669"/>
    <property type="project" value="TreeGrafter"/>
</dbReference>
<organism evidence="5 7">
    <name type="scientific">Mycobacterium celatum</name>
    <dbReference type="NCBI Taxonomy" id="28045"/>
    <lineage>
        <taxon>Bacteria</taxon>
        <taxon>Bacillati</taxon>
        <taxon>Actinomycetota</taxon>
        <taxon>Actinomycetes</taxon>
        <taxon>Mycobacteriales</taxon>
        <taxon>Mycobacteriaceae</taxon>
        <taxon>Mycobacterium</taxon>
    </lineage>
</organism>
<evidence type="ECO:0000259" key="3">
    <source>
        <dbReference type="Pfam" id="PF00823"/>
    </source>
</evidence>
<evidence type="ECO:0000313" key="5">
    <source>
        <dbReference type="EMBL" id="ORV10347.1"/>
    </source>
</evidence>
<sequence length="385" mass="37452">MDYGMLPPEINSARMYSGPGPGSMLAASSAWDDLAAALGAAAVSYSSVISGLTGGPWQGPSSTAMATAAAPYLVWLHTTAAQAEQTAVQAKAAVAAYETAFAMTVPPPLIAANRAQLMSLIATNVLGQNAPAIAATEAQYGEMWAQDAAAMYGYAGSAAAASTLTSFTQPLTTTNPASLADQGGAVAQATGTETQTALSQLTSAMPQALQSLASPPSSSTSPISVVNSLNTLAMPLRNAAYLTSIPITTTNALSSLAKNLGSTTTAAASTVKSAGSALAGGLASGAGVLGSAPSLGGGAAVTAGIGRAVAIGPLSVPQAWAAVPSAVSHTAGAFPGTGVSAAPVGGSGGVPPMMPIANMAARTTSGATPQYDMRPSVIPRSPSAG</sequence>
<dbReference type="Gene3D" id="1.20.1260.20">
    <property type="entry name" value="PPE superfamily"/>
    <property type="match status" value="1"/>
</dbReference>
<dbReference type="InterPro" id="IPR000030">
    <property type="entry name" value="PPE_dom"/>
</dbReference>
<dbReference type="EMBL" id="PDKV01000011">
    <property type="protein sequence ID" value="PIB78951.1"/>
    <property type="molecule type" value="Genomic_DNA"/>
</dbReference>
<accession>A0A1X1RNK9</accession>
<dbReference type="AlphaFoldDB" id="A0A1X1RNK9"/>
<comment type="similarity">
    <text evidence="1">Belongs to the mycobacterial PPE family.</text>
</comment>
<dbReference type="Proteomes" id="UP000230971">
    <property type="component" value="Unassembled WGS sequence"/>
</dbReference>
<dbReference type="EMBL" id="LQOM01000035">
    <property type="protein sequence ID" value="ORV10347.1"/>
    <property type="molecule type" value="Genomic_DNA"/>
</dbReference>
<dbReference type="InterPro" id="IPR022171">
    <property type="entry name" value="PPE_C"/>
</dbReference>
<evidence type="ECO:0000313" key="8">
    <source>
        <dbReference type="Proteomes" id="UP000230971"/>
    </source>
</evidence>
<evidence type="ECO:0000313" key="7">
    <source>
        <dbReference type="Proteomes" id="UP000193907"/>
    </source>
</evidence>
<evidence type="ECO:0000313" key="6">
    <source>
        <dbReference type="EMBL" id="PIB78951.1"/>
    </source>
</evidence>
<name>A0A1X1RNK9_MYCCE</name>
<keyword evidence="7" id="KW-1185">Reference proteome</keyword>